<dbReference type="PANTHER" id="PTHR48053:SF64">
    <property type="entry name" value="LRR RECEPTOR-LIKE SERINE_THREONINE-PROTEIN KINASE RGI5"/>
    <property type="match status" value="1"/>
</dbReference>
<dbReference type="GO" id="GO:0016301">
    <property type="term" value="F:kinase activity"/>
    <property type="evidence" value="ECO:0007669"/>
    <property type="project" value="UniProtKB-KW"/>
</dbReference>
<dbReference type="SUPFAM" id="SSF52058">
    <property type="entry name" value="L domain-like"/>
    <property type="match status" value="1"/>
</dbReference>
<organism evidence="4 6">
    <name type="scientific">Medicago truncatula</name>
    <name type="common">Barrel medic</name>
    <name type="synonym">Medicago tribuloides</name>
    <dbReference type="NCBI Taxonomy" id="3880"/>
    <lineage>
        <taxon>Eukaryota</taxon>
        <taxon>Viridiplantae</taxon>
        <taxon>Streptophyta</taxon>
        <taxon>Embryophyta</taxon>
        <taxon>Tracheophyta</taxon>
        <taxon>Spermatophyta</taxon>
        <taxon>Magnoliopsida</taxon>
        <taxon>eudicotyledons</taxon>
        <taxon>Gunneridae</taxon>
        <taxon>Pentapetalae</taxon>
        <taxon>rosids</taxon>
        <taxon>fabids</taxon>
        <taxon>Fabales</taxon>
        <taxon>Fabaceae</taxon>
        <taxon>Papilionoideae</taxon>
        <taxon>50 kb inversion clade</taxon>
        <taxon>NPAAA clade</taxon>
        <taxon>Hologalegina</taxon>
        <taxon>IRL clade</taxon>
        <taxon>Trifolieae</taxon>
        <taxon>Medicago</taxon>
    </lineage>
</organism>
<keyword evidence="4" id="KW-0418">Kinase</keyword>
<dbReference type="PANTHER" id="PTHR48053">
    <property type="entry name" value="LEUCINE RICH REPEAT FAMILY PROTEIN, EXPRESSED"/>
    <property type="match status" value="1"/>
</dbReference>
<reference evidence="5" key="3">
    <citation type="submission" date="2015-04" db="UniProtKB">
        <authorList>
            <consortium name="EnsemblPlants"/>
        </authorList>
    </citation>
    <scope>IDENTIFICATION</scope>
    <source>
        <strain evidence="5">cv. Jemalong A17</strain>
    </source>
</reference>
<keyword evidence="3 4" id="KW-0675">Receptor</keyword>
<dbReference type="EnsemblPlants" id="AES99468">
    <property type="protein sequence ID" value="AES99468"/>
    <property type="gene ID" value="MTR_5g081200"/>
</dbReference>
<dbReference type="InterPro" id="IPR032675">
    <property type="entry name" value="LRR_dom_sf"/>
</dbReference>
<evidence type="ECO:0000313" key="6">
    <source>
        <dbReference type="Proteomes" id="UP000002051"/>
    </source>
</evidence>
<protein>
    <submittedName>
        <fullName evidence="4">Leucine-rich receptor-like kinase family protein</fullName>
    </submittedName>
</protein>
<dbReference type="AlphaFoldDB" id="G7K215"/>
<evidence type="ECO:0000313" key="4">
    <source>
        <dbReference type="EMBL" id="AES99468.1"/>
    </source>
</evidence>
<evidence type="ECO:0000256" key="3">
    <source>
        <dbReference type="ARBA" id="ARBA00023170"/>
    </source>
</evidence>
<dbReference type="Proteomes" id="UP000002051">
    <property type="component" value="Chromosome 5"/>
</dbReference>
<dbReference type="GO" id="GO:0016020">
    <property type="term" value="C:membrane"/>
    <property type="evidence" value="ECO:0007669"/>
    <property type="project" value="UniProtKB-SubCell"/>
</dbReference>
<accession>G7K215</accession>
<dbReference type="HOGENOM" id="CLU_2124761_0_0_1"/>
<evidence type="ECO:0000256" key="2">
    <source>
        <dbReference type="ARBA" id="ARBA00022729"/>
    </source>
</evidence>
<dbReference type="PaxDb" id="3880-AES99468"/>
<dbReference type="InterPro" id="IPR001611">
    <property type="entry name" value="Leu-rich_rpt"/>
</dbReference>
<comment type="subcellular location">
    <subcellularLocation>
        <location evidence="1">Membrane</location>
        <topology evidence="1">Single-pass type I membrane protein</topology>
    </subcellularLocation>
</comment>
<keyword evidence="2" id="KW-0732">Signal</keyword>
<reference evidence="4 6" key="1">
    <citation type="journal article" date="2011" name="Nature">
        <title>The Medicago genome provides insight into the evolution of rhizobial symbioses.</title>
        <authorList>
            <person name="Young N.D."/>
            <person name="Debelle F."/>
            <person name="Oldroyd G.E."/>
            <person name="Geurts R."/>
            <person name="Cannon S.B."/>
            <person name="Udvardi M.K."/>
            <person name="Benedito V.A."/>
            <person name="Mayer K.F."/>
            <person name="Gouzy J."/>
            <person name="Schoof H."/>
            <person name="Van de Peer Y."/>
            <person name="Proost S."/>
            <person name="Cook D.R."/>
            <person name="Meyers B.C."/>
            <person name="Spannagl M."/>
            <person name="Cheung F."/>
            <person name="De Mita S."/>
            <person name="Krishnakumar V."/>
            <person name="Gundlach H."/>
            <person name="Zhou S."/>
            <person name="Mudge J."/>
            <person name="Bharti A.K."/>
            <person name="Murray J.D."/>
            <person name="Naoumkina M.A."/>
            <person name="Rosen B."/>
            <person name="Silverstein K.A."/>
            <person name="Tang H."/>
            <person name="Rombauts S."/>
            <person name="Zhao P.X."/>
            <person name="Zhou P."/>
            <person name="Barbe V."/>
            <person name="Bardou P."/>
            <person name="Bechner M."/>
            <person name="Bellec A."/>
            <person name="Berger A."/>
            <person name="Berges H."/>
            <person name="Bidwell S."/>
            <person name="Bisseling T."/>
            <person name="Choisne N."/>
            <person name="Couloux A."/>
            <person name="Denny R."/>
            <person name="Deshpande S."/>
            <person name="Dai X."/>
            <person name="Doyle J.J."/>
            <person name="Dudez A.M."/>
            <person name="Farmer A.D."/>
            <person name="Fouteau S."/>
            <person name="Franken C."/>
            <person name="Gibelin C."/>
            <person name="Gish J."/>
            <person name="Goldstein S."/>
            <person name="Gonzalez A.J."/>
            <person name="Green P.J."/>
            <person name="Hallab A."/>
            <person name="Hartog M."/>
            <person name="Hua A."/>
            <person name="Humphray S.J."/>
            <person name="Jeong D.H."/>
            <person name="Jing Y."/>
            <person name="Jocker A."/>
            <person name="Kenton S.M."/>
            <person name="Kim D.J."/>
            <person name="Klee K."/>
            <person name="Lai H."/>
            <person name="Lang C."/>
            <person name="Lin S."/>
            <person name="Macmil S.L."/>
            <person name="Magdelenat G."/>
            <person name="Matthews L."/>
            <person name="McCorrison J."/>
            <person name="Monaghan E.L."/>
            <person name="Mun J.H."/>
            <person name="Najar F.Z."/>
            <person name="Nicholson C."/>
            <person name="Noirot C."/>
            <person name="O'Bleness M."/>
            <person name="Paule C.R."/>
            <person name="Poulain J."/>
            <person name="Prion F."/>
            <person name="Qin B."/>
            <person name="Qu C."/>
            <person name="Retzel E.F."/>
            <person name="Riddle C."/>
            <person name="Sallet E."/>
            <person name="Samain S."/>
            <person name="Samson N."/>
            <person name="Sanders I."/>
            <person name="Saurat O."/>
            <person name="Scarpelli C."/>
            <person name="Schiex T."/>
            <person name="Segurens B."/>
            <person name="Severin A.J."/>
            <person name="Sherrier D.J."/>
            <person name="Shi R."/>
            <person name="Sims S."/>
            <person name="Singer S.R."/>
            <person name="Sinharoy S."/>
            <person name="Sterck L."/>
            <person name="Viollet A."/>
            <person name="Wang B.B."/>
            <person name="Wang K."/>
            <person name="Wang M."/>
            <person name="Wang X."/>
            <person name="Warfsmann J."/>
            <person name="Weissenbach J."/>
            <person name="White D.D."/>
            <person name="White J.D."/>
            <person name="Wiley G.B."/>
            <person name="Wincker P."/>
            <person name="Xing Y."/>
            <person name="Yang L."/>
            <person name="Yao Z."/>
            <person name="Ying F."/>
            <person name="Zhai J."/>
            <person name="Zhou L."/>
            <person name="Zuber A."/>
            <person name="Denarie J."/>
            <person name="Dixon R.A."/>
            <person name="May G.D."/>
            <person name="Schwartz D.C."/>
            <person name="Rogers J."/>
            <person name="Quetier F."/>
            <person name="Town C.D."/>
            <person name="Roe B.A."/>
        </authorList>
    </citation>
    <scope>NUCLEOTIDE SEQUENCE [LARGE SCALE GENOMIC DNA]</scope>
    <source>
        <strain evidence="4">A17</strain>
        <strain evidence="5 6">cv. Jemalong A17</strain>
    </source>
</reference>
<reference evidence="4 6" key="2">
    <citation type="journal article" date="2014" name="BMC Genomics">
        <title>An improved genome release (version Mt4.0) for the model legume Medicago truncatula.</title>
        <authorList>
            <person name="Tang H."/>
            <person name="Krishnakumar V."/>
            <person name="Bidwell S."/>
            <person name="Rosen B."/>
            <person name="Chan A."/>
            <person name="Zhou S."/>
            <person name="Gentzbittel L."/>
            <person name="Childs K.L."/>
            <person name="Yandell M."/>
            <person name="Gundlach H."/>
            <person name="Mayer K.F."/>
            <person name="Schwartz D.C."/>
            <person name="Town C.D."/>
        </authorList>
    </citation>
    <scope>GENOME REANNOTATION</scope>
    <source>
        <strain evidence="5 6">cv. Jemalong A17</strain>
    </source>
</reference>
<name>G7K215_MEDTR</name>
<dbReference type="EMBL" id="CM001221">
    <property type="protein sequence ID" value="AES99468.1"/>
    <property type="molecule type" value="Genomic_DNA"/>
</dbReference>
<sequence length="114" mass="13034">MKRERKEVVTRVVSNRCSNISIIYKRDIRLNCGRGRGKVLVNEIANITVLEVLDVHNNHLGGEIPSLFEQKLTFLDLSYNSLSSCMPQEFGHATSFTISLYLSSNEFTCENYYP</sequence>
<dbReference type="Pfam" id="PF00560">
    <property type="entry name" value="LRR_1"/>
    <property type="match status" value="2"/>
</dbReference>
<keyword evidence="4" id="KW-0808">Transferase</keyword>
<dbReference type="Gene3D" id="3.80.10.10">
    <property type="entry name" value="Ribonuclease Inhibitor"/>
    <property type="match status" value="1"/>
</dbReference>
<dbReference type="InterPro" id="IPR051716">
    <property type="entry name" value="Plant_RL_S/T_kinase"/>
</dbReference>
<keyword evidence="6" id="KW-1185">Reference proteome</keyword>
<gene>
    <name evidence="4" type="ordered locus">MTR_5g081200</name>
</gene>
<evidence type="ECO:0000313" key="5">
    <source>
        <dbReference type="EnsemblPlants" id="AES99468"/>
    </source>
</evidence>
<evidence type="ECO:0000256" key="1">
    <source>
        <dbReference type="ARBA" id="ARBA00004479"/>
    </source>
</evidence>
<dbReference type="STRING" id="3880.G7K215"/>
<proteinExistence type="predicted"/>